<dbReference type="InterPro" id="IPR050708">
    <property type="entry name" value="T6SS_VgrG/RHS"/>
</dbReference>
<dbReference type="InterPro" id="IPR036844">
    <property type="entry name" value="Hint_dom_sf"/>
</dbReference>
<reference evidence="4 5" key="1">
    <citation type="submission" date="2019-03" db="EMBL/GenBank/DDBJ databases">
        <title>Genomic Encyclopedia of Type Strains, Phase IV (KMG-IV): sequencing the most valuable type-strain genomes for metagenomic binning, comparative biology and taxonomic classification.</title>
        <authorList>
            <person name="Goeker M."/>
        </authorList>
    </citation>
    <scope>NUCLEOTIDE SEQUENCE [LARGE SCALE GENOMIC DNA]</scope>
    <source>
        <strain evidence="4 5">DSM 46831</strain>
    </source>
</reference>
<dbReference type="InterPro" id="IPR003587">
    <property type="entry name" value="Hint_dom_N"/>
</dbReference>
<dbReference type="CDD" id="cd00081">
    <property type="entry name" value="Hint"/>
    <property type="match status" value="1"/>
</dbReference>
<keyword evidence="2" id="KW-0732">Signal</keyword>
<dbReference type="SMART" id="SM00306">
    <property type="entry name" value="HintN"/>
    <property type="match status" value="1"/>
</dbReference>
<evidence type="ECO:0000313" key="4">
    <source>
        <dbReference type="EMBL" id="TCP69182.1"/>
    </source>
</evidence>
<dbReference type="SUPFAM" id="SSF51294">
    <property type="entry name" value="Hedgehog/intein (Hint) domain"/>
    <property type="match status" value="1"/>
</dbReference>
<feature type="region of interest" description="Disordered" evidence="1">
    <location>
        <begin position="1929"/>
        <end position="1967"/>
    </location>
</feature>
<dbReference type="Proteomes" id="UP000294746">
    <property type="component" value="Unassembled WGS sequence"/>
</dbReference>
<name>A0A4R2RXF4_9BACL</name>
<dbReference type="RefSeq" id="WP_131848503.1">
    <property type="nucleotide sequence ID" value="NZ_SLXV01000012.1"/>
</dbReference>
<dbReference type="Gene3D" id="3.90.930.1">
    <property type="match status" value="1"/>
</dbReference>
<evidence type="ECO:0000256" key="1">
    <source>
        <dbReference type="SAM" id="MobiDB-lite"/>
    </source>
</evidence>
<dbReference type="InterPro" id="IPR006530">
    <property type="entry name" value="YD"/>
</dbReference>
<dbReference type="Gene3D" id="2.60.40.10">
    <property type="entry name" value="Immunoglobulins"/>
    <property type="match status" value="1"/>
</dbReference>
<evidence type="ECO:0000313" key="5">
    <source>
        <dbReference type="Proteomes" id="UP000294746"/>
    </source>
</evidence>
<proteinExistence type="predicted"/>
<accession>A0A4R2RXF4</accession>
<dbReference type="NCBIfam" id="NF033679">
    <property type="entry name" value="DNRLRE_dom"/>
    <property type="match status" value="1"/>
</dbReference>
<dbReference type="Pfam" id="PF07591">
    <property type="entry name" value="PT-HINT"/>
    <property type="match status" value="1"/>
</dbReference>
<dbReference type="OrthoDB" id="1432909at2"/>
<evidence type="ECO:0000259" key="3">
    <source>
        <dbReference type="SMART" id="SM00306"/>
    </source>
</evidence>
<dbReference type="NCBIfam" id="TIGR03696">
    <property type="entry name" value="Rhs_assc_core"/>
    <property type="match status" value="1"/>
</dbReference>
<feature type="signal peptide" evidence="2">
    <location>
        <begin position="1"/>
        <end position="28"/>
    </location>
</feature>
<dbReference type="InterPro" id="IPR022385">
    <property type="entry name" value="Rhs_assc_core"/>
</dbReference>
<dbReference type="PANTHER" id="PTHR32305:SF15">
    <property type="entry name" value="PROTEIN RHSA-RELATED"/>
    <property type="match status" value="1"/>
</dbReference>
<dbReference type="InterPro" id="IPR030934">
    <property type="entry name" value="Intein_C"/>
</dbReference>
<feature type="domain" description="Hint" evidence="3">
    <location>
        <begin position="2039"/>
        <end position="2133"/>
    </location>
</feature>
<dbReference type="Gene3D" id="2.180.10.10">
    <property type="entry name" value="RHS repeat-associated core"/>
    <property type="match status" value="4"/>
</dbReference>
<organism evidence="4 5">
    <name type="scientific">Baia soyae</name>
    <dbReference type="NCBI Taxonomy" id="1544746"/>
    <lineage>
        <taxon>Bacteria</taxon>
        <taxon>Bacillati</taxon>
        <taxon>Bacillota</taxon>
        <taxon>Bacilli</taxon>
        <taxon>Bacillales</taxon>
        <taxon>Thermoactinomycetaceae</taxon>
        <taxon>Baia</taxon>
    </lineage>
</organism>
<sequence length="2287" mass="259144">MSKKVRIIVSMIVTIFLWTSMQPLPAYAVDFINNEYYQWQIKQPYAMDKDSNALLSFYKETAAEKKAASKTPAAPAKASIVKDQIIDWGEPVITLNEPTKVHGDGAELSWSKYTGSGFVEYQVHRSNQPKFTPSESTLIAPIDGVNQTQYRDTTAQPTPAINPAEMGRTYYYMVTVKTTESKVFPSKEKQVQLPKAGLTLQVIQQAEDTTLSSAKPTTNLDKIDGKPFLSVGNMGTYGITRSVIKFDLSSLPTGVKVSSSYLALMNSEYEESDDKTPTKYDIYSLAKGFTEEATWNAPWSQPGGDYEIGSLNAISTSYTAEWHLWKTTPAVQAWLNGTKTNNGFLLKFQGEEGSVKERTAFHSSESPDTSVRPKLMVIYTTKTAANNYYAPSTPSYMTTGAEYVVDVTLTNTTEEKWSGSTDKLSYHWIGPDGKEVTNARLDSPLRPVDEKGIEAPTPIDVNPGQTIKVRAKVKAPTLTGNQSRESYSLRWDLSKNGKWLSQDANPVAVLEQKVAIEKKGEDKGFGHNAAQITDFASPDSKVGMNVYQGNVTFFYKPYSNPSRGFETYAQLNYNSLSTTDAGLGKGWSLGTGSVVSIGAPATNGAMVNSKDEIISGAVAVVDEEGETHEFTWNKNKNKFDPPAGLNLSVEYLGSKDKRKKWVFTEQDRVQYFLDDRGYTSEIVDKNGNKLIYEYEERKIDNKPKQLLRRIKDSMNRETLQITYNDRNKIDYIDDIAGRRLQFVYDDQDRLVKLMDGIEVGKVTNVTDLKTYRFEYHPTLKSHIVKVTDSRGNATTFDYHTSGDLANKVSKMTNRAKEHIFIDYNANQRIVTDANKDRHTEYSFDGKGRQTQVSVNTKSKTRTTKYEYDDDDNMIRLEEPNGAVTTWKYNEHGQPLMKTDQENNALSDASARKSTRYEYQTGMDGRVSELVKETSPEGREVRYTYDANGNMLTKQNSMSLGTTYTYWPGGLLKSASDVNGHATLSDEYDANGLAQKTTDAKGNVTWSTYGPRGETLTTTNPKGKRITMTYDIYKRLEKTEIPKDLKKNEYITQIAPLYDQNGNVIRETSATGAETFYEYDAMDRVIETKLPSDSDTKVPRVKKMEYNNVGKLIKETQPNGSLTKDDDQDYITTYEYDDFDQQIAVTNSLGHKITYEYDDVGNQIKTTLPEGMASTADDKDHTVRKEYDKNHRVVREIDAKDQYTHTTYDADGLVTRIKDKDGNNLYKYYDRRGLLAEERVPHNGKELITKYDYDGAGNLLKVETPRGVATPTKGDFVQEKVYDELNRVTEIIYPHDGKQLERPKMTYQYDELGNVSEVTTPASYGQTDRIKTKMTYYDTGWLRSIEDPFGVKTEYQYDDLGKQTERDVTSADGKLERSMGWAYQPDGKVKQLYDSGLKSTVATFNKKMLQYTYDANGNLVETRDLSTKANVDKYKMKYNHVNQVISVEEWKKDKVTKKFDYSYDRNGNLFNLVYPGQTSYYYYDTLNQVSSMMSQTGKDEAQWTEYQRTTSGKIKQVTLPNGNQTTYSYYEDQKTKEMQTKKQDGTLLQRHFLEYNENGHRTKDIATLRGADNQQMDNTYRYEYDARDRLIKAEKDGKQKSFETYILDANSNIVEKNKDNKFTSFQYDRNRLISETKEGVKSDYQYDPMGRVEKVKEGEQVREQYNYDPFDNVTEHIKTDKESKDPIKTQFAYDSLDRTIAKVEQAGTDQAKKTNFDYLGTTEQVISEEVADQITRSYVYSAWGERMAMIKAGEKPETSYYGTNTDVDVELLTDEKGNVRSTYGYSPYGENDESLFTGADKLDSKNPSKEMYNSFRYSGKRWDPNTKSYDLGFRNYSPEQGRFLTQDSYTDAGKFKGLVMDPGNANQYGFAAGNPVSSADLDGHGYIRVDDNSEGIAGIFEAPNGNTVLHHQDGDTDTYNHKKKTWTYKQADYKKNRATDNSKKKKSNPTPSKPKSQAPPKPKPPSSWKAIAHTILDVAGTFDPTGAIDAAHAAWYLFEGDYENAFYTGMGIFPGGDAFKAGKYSKYVNSTTSRSVNAACKCFVAGTRIETEDGGKPIEEIDIGDKVLSKNEETGEIAYKEVEWLFQREIDEIYEVHIGGEVIQTTDEHPFWVVGEGWVRAKDLRKGDIFETDRGKKLAVDKIVNKKQKATVYNFKVKDFHTYYVSNLKVLTHNECKVFDVGMYKDLKGHGPQGWDAHHVGQTAAMRRLVDNYDRNTAPAILVPKVGHTRRAGEAGVVSRSTSGFTSARDVLARDISELRRVYPDVPNSSLKDLINMNKEMYPEVRRR</sequence>
<dbReference type="InterPro" id="IPR031325">
    <property type="entry name" value="RHS_repeat"/>
</dbReference>
<dbReference type="PROSITE" id="PS50818">
    <property type="entry name" value="INTEIN_C_TER"/>
    <property type="match status" value="1"/>
</dbReference>
<dbReference type="NCBIfam" id="TIGR01643">
    <property type="entry name" value="YD_repeat_2x"/>
    <property type="match status" value="3"/>
</dbReference>
<dbReference type="PANTHER" id="PTHR32305">
    <property type="match status" value="1"/>
</dbReference>
<dbReference type="EMBL" id="SLXV01000012">
    <property type="protein sequence ID" value="TCP69182.1"/>
    <property type="molecule type" value="Genomic_DNA"/>
</dbReference>
<protein>
    <submittedName>
        <fullName evidence="4">RHS repeat-associated protein</fullName>
    </submittedName>
</protein>
<dbReference type="PROSITE" id="PS50817">
    <property type="entry name" value="INTEIN_N_TER"/>
    <property type="match status" value="1"/>
</dbReference>
<dbReference type="Pfam" id="PF05593">
    <property type="entry name" value="RHS_repeat"/>
    <property type="match status" value="5"/>
</dbReference>
<keyword evidence="5" id="KW-1185">Reference proteome</keyword>
<dbReference type="GO" id="GO:0016539">
    <property type="term" value="P:intein-mediated protein splicing"/>
    <property type="evidence" value="ECO:0007669"/>
    <property type="project" value="InterPro"/>
</dbReference>
<evidence type="ECO:0000256" key="2">
    <source>
        <dbReference type="SAM" id="SignalP"/>
    </source>
</evidence>
<feature type="chain" id="PRO_5020436325" evidence="2">
    <location>
        <begin position="29"/>
        <end position="2287"/>
    </location>
</feature>
<dbReference type="InterPro" id="IPR013783">
    <property type="entry name" value="Ig-like_fold"/>
</dbReference>
<gene>
    <name evidence="4" type="ORF">EDD57_11247</name>
</gene>
<dbReference type="CDD" id="cd20745">
    <property type="entry name" value="FIX_RhsA_AHH_HNH-like"/>
    <property type="match status" value="1"/>
</dbReference>
<dbReference type="InterPro" id="IPR006141">
    <property type="entry name" value="Intein_N"/>
</dbReference>
<feature type="compositionally biased region" description="Basic and acidic residues" evidence="1">
    <location>
        <begin position="1930"/>
        <end position="1941"/>
    </location>
</feature>
<comment type="caution">
    <text evidence="4">The sequence shown here is derived from an EMBL/GenBank/DDBJ whole genome shotgun (WGS) entry which is preliminary data.</text>
</comment>
<dbReference type="Gene3D" id="2.170.16.10">
    <property type="entry name" value="Hedgehog/Intein (Hint) domain"/>
    <property type="match status" value="1"/>
</dbReference>